<sequence>MAIPEEDKKYMLFRLVILLLVLPTALFAQNKKAAKTGGVIMVVEKPLTPMDSILTRQLYFSGLREKTIENFTLAAELFNRVLQIDPANHAAMFELAVLKKNQNKENDARPLLEKAVTINPDNEWYWAALADTYQKINSIAPLENVYNELLRLNPQRQEYYLDKANALFLEGRYDDALKAYSQLQLIAGFTDELLAGRQKIYLKQGKLNKAAADLREMIASNPAELRYYLLLAELYNSNGLSVDALAVLETAGKLNPDNGLLHLALADIYREQKNADNSFKELRFAFASPEIDVNQKIRIILGYLPKFSDPAAKASALELSAILSKTHPDDSKAQALYGDMLVQNEKYSEAKPAFKKAIALAKDNYSAFEQLVRLHLSEGNTDEAIKDGEEALTYFPNQAWLNYLVGAAYLQRKEYKRAIGYLNNAVSLEGEDKNLLSYVYSALGDAYHSLNDDKASDTAYDKALANNPNSAYTLNNYAYYLSLRGERLEQAAVMSKKSNELQPNTASFEDTYAWILFKQKKYAEARSWIEKAILHDKTNSAVQIEHYGDIMFYLGDTEAALQNWKKAKQNGSDSPVLERKINEKKYFE</sequence>
<evidence type="ECO:0000256" key="1">
    <source>
        <dbReference type="PROSITE-ProRule" id="PRU00339"/>
    </source>
</evidence>
<proteinExistence type="predicted"/>
<feature type="repeat" description="TPR" evidence="1">
    <location>
        <begin position="437"/>
        <end position="470"/>
    </location>
</feature>
<dbReference type="SUPFAM" id="SSF48452">
    <property type="entry name" value="TPR-like"/>
    <property type="match status" value="2"/>
</dbReference>
<name>A0A367GMF9_9SPHI</name>
<protein>
    <submittedName>
        <fullName evidence="2">Uncharacterized protein</fullName>
    </submittedName>
</protein>
<evidence type="ECO:0000313" key="3">
    <source>
        <dbReference type="Proteomes" id="UP000253209"/>
    </source>
</evidence>
<keyword evidence="3" id="KW-1185">Reference proteome</keyword>
<dbReference type="EMBL" id="QGDC01000006">
    <property type="protein sequence ID" value="RCH54654.1"/>
    <property type="molecule type" value="Genomic_DNA"/>
</dbReference>
<accession>A0A367GMF9</accession>
<dbReference type="PANTHER" id="PTHR12558">
    <property type="entry name" value="CELL DIVISION CYCLE 16,23,27"/>
    <property type="match status" value="1"/>
</dbReference>
<keyword evidence="1" id="KW-0802">TPR repeat</keyword>
<feature type="repeat" description="TPR" evidence="1">
    <location>
        <begin position="55"/>
        <end position="88"/>
    </location>
</feature>
<dbReference type="Pfam" id="PF14559">
    <property type="entry name" value="TPR_19"/>
    <property type="match status" value="3"/>
</dbReference>
<evidence type="ECO:0000313" key="2">
    <source>
        <dbReference type="EMBL" id="RCH54654.1"/>
    </source>
</evidence>
<dbReference type="AlphaFoldDB" id="A0A367GMF9"/>
<feature type="repeat" description="TPR" evidence="1">
    <location>
        <begin position="331"/>
        <end position="364"/>
    </location>
</feature>
<dbReference type="Pfam" id="PF13432">
    <property type="entry name" value="TPR_16"/>
    <property type="match status" value="1"/>
</dbReference>
<dbReference type="SMART" id="SM00028">
    <property type="entry name" value="TPR"/>
    <property type="match status" value="10"/>
</dbReference>
<reference evidence="2 3" key="1">
    <citation type="submission" date="2018-05" db="EMBL/GenBank/DDBJ databases">
        <title>Mucilaginibacter hurinus sp. nov., isolated from briquette warehouse soil.</title>
        <authorList>
            <person name="Choi L."/>
        </authorList>
    </citation>
    <scope>NUCLEOTIDE SEQUENCE [LARGE SCALE GENOMIC DNA]</scope>
    <source>
        <strain evidence="2 3">ZR32</strain>
    </source>
</reference>
<dbReference type="InterPro" id="IPR011990">
    <property type="entry name" value="TPR-like_helical_dom_sf"/>
</dbReference>
<dbReference type="Gene3D" id="1.25.40.10">
    <property type="entry name" value="Tetratricopeptide repeat domain"/>
    <property type="match status" value="5"/>
</dbReference>
<comment type="caution">
    <text evidence="2">The sequence shown here is derived from an EMBL/GenBank/DDBJ whole genome shotgun (WGS) entry which is preliminary data.</text>
</comment>
<dbReference type="Proteomes" id="UP000253209">
    <property type="component" value="Unassembled WGS sequence"/>
</dbReference>
<organism evidence="2 3">
    <name type="scientific">Mucilaginibacter hurinus</name>
    <dbReference type="NCBI Taxonomy" id="2201324"/>
    <lineage>
        <taxon>Bacteria</taxon>
        <taxon>Pseudomonadati</taxon>
        <taxon>Bacteroidota</taxon>
        <taxon>Sphingobacteriia</taxon>
        <taxon>Sphingobacteriales</taxon>
        <taxon>Sphingobacteriaceae</taxon>
        <taxon>Mucilaginibacter</taxon>
    </lineage>
</organism>
<dbReference type="InterPro" id="IPR019734">
    <property type="entry name" value="TPR_rpt"/>
</dbReference>
<dbReference type="Pfam" id="PF13181">
    <property type="entry name" value="TPR_8"/>
    <property type="match status" value="2"/>
</dbReference>
<feature type="repeat" description="TPR" evidence="1">
    <location>
        <begin position="399"/>
        <end position="432"/>
    </location>
</feature>
<dbReference type="PROSITE" id="PS50005">
    <property type="entry name" value="TPR"/>
    <property type="match status" value="4"/>
</dbReference>
<gene>
    <name evidence="2" type="ORF">DJ568_12610</name>
</gene>
<dbReference type="PANTHER" id="PTHR12558:SF13">
    <property type="entry name" value="CELL DIVISION CYCLE PROTEIN 27 HOMOLOG"/>
    <property type="match status" value="1"/>
</dbReference>